<keyword evidence="5 6" id="KW-0449">Lipoprotein</keyword>
<protein>
    <recommendedName>
        <fullName evidence="6">Lipoprotein</fullName>
    </recommendedName>
</protein>
<dbReference type="RefSeq" id="WP_204516568.1">
    <property type="nucleotide sequence ID" value="NZ_BAABIN010000009.1"/>
</dbReference>
<dbReference type="PANTHER" id="PTHR30429:SF0">
    <property type="entry name" value="METHIONINE-BINDING LIPOPROTEIN METQ"/>
    <property type="match status" value="1"/>
</dbReference>
<comment type="subcellular location">
    <subcellularLocation>
        <location evidence="1">Membrane</location>
        <topology evidence="1">Lipid-anchor</topology>
    </subcellularLocation>
</comment>
<dbReference type="PANTHER" id="PTHR30429">
    <property type="entry name" value="D-METHIONINE-BINDING LIPOPROTEIN METQ"/>
    <property type="match status" value="1"/>
</dbReference>
<proteinExistence type="inferred from homology"/>
<evidence type="ECO:0000313" key="9">
    <source>
        <dbReference type="EMBL" id="MBM7588848.1"/>
    </source>
</evidence>
<dbReference type="PIRSF" id="PIRSF002854">
    <property type="entry name" value="MetQ"/>
    <property type="match status" value="1"/>
</dbReference>
<dbReference type="InterPro" id="IPR004872">
    <property type="entry name" value="Lipoprotein_NlpA"/>
</dbReference>
<dbReference type="EMBL" id="JAFBEB010000001">
    <property type="protein sequence ID" value="MBM7588848.1"/>
    <property type="molecule type" value="Genomic_DNA"/>
</dbReference>
<feature type="signal peptide" evidence="8">
    <location>
        <begin position="1"/>
        <end position="28"/>
    </location>
</feature>
<dbReference type="Proteomes" id="UP000717624">
    <property type="component" value="Unassembled WGS sequence"/>
</dbReference>
<evidence type="ECO:0000313" key="10">
    <source>
        <dbReference type="Proteomes" id="UP000717624"/>
    </source>
</evidence>
<evidence type="ECO:0000256" key="6">
    <source>
        <dbReference type="PIRNR" id="PIRNR002854"/>
    </source>
</evidence>
<evidence type="ECO:0000256" key="4">
    <source>
        <dbReference type="ARBA" id="ARBA00023139"/>
    </source>
</evidence>
<accession>A0A938XRD8</accession>
<dbReference type="GO" id="GO:0016020">
    <property type="term" value="C:membrane"/>
    <property type="evidence" value="ECO:0007669"/>
    <property type="project" value="UniProtKB-SubCell"/>
</dbReference>
<evidence type="ECO:0000256" key="8">
    <source>
        <dbReference type="SAM" id="SignalP"/>
    </source>
</evidence>
<sequence>MKKLSLIAASVGLLAALALGGCGSQPQATGGEAAGASDSANAKVIRFGASAGPYSDMVKKAIAPILEKKGYQVELTEFGDYVQPNLALAEGSLDANLFQHEIYLKKFAADKNLQLSSVINVPTGPMGIYSKTFKSIAEITDGATIALPNDPANLARALGILEQNGLITIKEGTDPLTVSEKDIAENKKNLKITPVEAAQLPRALDGQDISVVPGNFALAAKMDLNSALALEEMPEHYLNLVAVKTADLDKPFVKDIKEAIESKEFEAVIDEQFKGFFKPEWMKNRK</sequence>
<name>A0A938XRD8_9BACL</name>
<gene>
    <name evidence="9" type="ORF">JOD01_000434</name>
</gene>
<organism evidence="9 10">
    <name type="scientific">Brevibacillus fulvus</name>
    <dbReference type="NCBI Taxonomy" id="1125967"/>
    <lineage>
        <taxon>Bacteria</taxon>
        <taxon>Bacillati</taxon>
        <taxon>Bacillota</taxon>
        <taxon>Bacilli</taxon>
        <taxon>Bacillales</taxon>
        <taxon>Paenibacillaceae</taxon>
        <taxon>Brevibacillus</taxon>
    </lineage>
</organism>
<dbReference type="PROSITE" id="PS51257">
    <property type="entry name" value="PROKAR_LIPOPROTEIN"/>
    <property type="match status" value="1"/>
</dbReference>
<reference evidence="9" key="1">
    <citation type="submission" date="2021-01" db="EMBL/GenBank/DDBJ databases">
        <title>Genomic Encyclopedia of Type Strains, Phase IV (KMG-IV): sequencing the most valuable type-strain genomes for metagenomic binning, comparative biology and taxonomic classification.</title>
        <authorList>
            <person name="Goeker M."/>
        </authorList>
    </citation>
    <scope>NUCLEOTIDE SEQUENCE</scope>
    <source>
        <strain evidence="9">DSM 25523</strain>
    </source>
</reference>
<dbReference type="AlphaFoldDB" id="A0A938XRD8"/>
<keyword evidence="10" id="KW-1185">Reference proteome</keyword>
<evidence type="ECO:0000256" key="7">
    <source>
        <dbReference type="PIRSR" id="PIRSR002854-1"/>
    </source>
</evidence>
<feature type="chain" id="PRO_5036851959" description="Lipoprotein" evidence="8">
    <location>
        <begin position="29"/>
        <end position="286"/>
    </location>
</feature>
<evidence type="ECO:0000256" key="5">
    <source>
        <dbReference type="ARBA" id="ARBA00023288"/>
    </source>
</evidence>
<evidence type="ECO:0000256" key="1">
    <source>
        <dbReference type="ARBA" id="ARBA00004635"/>
    </source>
</evidence>
<keyword evidence="3" id="KW-0472">Membrane</keyword>
<feature type="lipid moiety-binding region" description="S-diacylglycerol cysteine" evidence="7">
    <location>
        <position position="22"/>
    </location>
</feature>
<evidence type="ECO:0000256" key="2">
    <source>
        <dbReference type="ARBA" id="ARBA00022729"/>
    </source>
</evidence>
<dbReference type="Pfam" id="PF03180">
    <property type="entry name" value="Lipoprotein_9"/>
    <property type="match status" value="1"/>
</dbReference>
<keyword evidence="2 8" id="KW-0732">Signal</keyword>
<comment type="similarity">
    <text evidence="6">Belongs to the nlpA lipoprotein family.</text>
</comment>
<dbReference type="Gene3D" id="3.40.190.10">
    <property type="entry name" value="Periplasmic binding protein-like II"/>
    <property type="match status" value="2"/>
</dbReference>
<dbReference type="SUPFAM" id="SSF53850">
    <property type="entry name" value="Periplasmic binding protein-like II"/>
    <property type="match status" value="1"/>
</dbReference>
<keyword evidence="4" id="KW-0564">Palmitate</keyword>
<evidence type="ECO:0000256" key="3">
    <source>
        <dbReference type="ARBA" id="ARBA00023136"/>
    </source>
</evidence>
<comment type="caution">
    <text evidence="9">The sequence shown here is derived from an EMBL/GenBank/DDBJ whole genome shotgun (WGS) entry which is preliminary data.</text>
</comment>